<protein>
    <submittedName>
        <fullName evidence="9">ABC transporter ATP-binding protein</fullName>
    </submittedName>
</protein>
<name>A0ABT1WZU6_9PROT</name>
<gene>
    <name evidence="9" type="ORF">NRP21_03250</name>
</gene>
<reference evidence="9 10" key="1">
    <citation type="submission" date="2022-06" db="EMBL/GenBank/DDBJ databases">
        <title>Roseomonas CN29.</title>
        <authorList>
            <person name="Cheng Y."/>
            <person name="He X."/>
        </authorList>
    </citation>
    <scope>NUCLEOTIDE SEQUENCE [LARGE SCALE GENOMIC DNA]</scope>
    <source>
        <strain evidence="9 10">CN29</strain>
    </source>
</reference>
<dbReference type="PROSITE" id="PS00211">
    <property type="entry name" value="ABC_TRANSPORTER_1"/>
    <property type="match status" value="1"/>
</dbReference>
<dbReference type="SMART" id="SM00382">
    <property type="entry name" value="AAA"/>
    <property type="match status" value="1"/>
</dbReference>
<keyword evidence="3" id="KW-0813">Transport</keyword>
<evidence type="ECO:0000256" key="2">
    <source>
        <dbReference type="ARBA" id="ARBA00005417"/>
    </source>
</evidence>
<keyword evidence="6 9" id="KW-0067">ATP-binding</keyword>
<evidence type="ECO:0000256" key="7">
    <source>
        <dbReference type="ARBA" id="ARBA00023136"/>
    </source>
</evidence>
<feature type="domain" description="ABC transporter" evidence="8">
    <location>
        <begin position="11"/>
        <end position="267"/>
    </location>
</feature>
<comment type="similarity">
    <text evidence="2">Belongs to the ABC transporter superfamily.</text>
</comment>
<accession>A0ABT1WZU6</accession>
<sequence>MSASPASSPLLAADGLSVGFLGAQGWVTAVADISFALEEGETLALVGESGSGKSVTAMAVARMKAGEAGTRAAGELRWRGRGGEPVDLLTLRGEALRRVRGREIAVVFQDPGSALDPLFTIGDQIAETLRHLLGLGGREAAARAVELLRLVGIPDPARRAGEYPHQLSGGMRQRAVIALALAGEPRLLIADEPTTALDVTIQAQIVELLRDVQRERGMAMIFVSHDLGLVAEVAQRLCVLYAGQVVEEGGAAEVLSAPRHPYTRALLDCIPAQEGPPPRGIPGTMPNPLAPPPHCRFADRCALAVEACREGPIPLLDVAPGRRSRCIRWEALA</sequence>
<dbReference type="Pfam" id="PF08352">
    <property type="entry name" value="oligo_HPY"/>
    <property type="match status" value="1"/>
</dbReference>
<dbReference type="Pfam" id="PF00005">
    <property type="entry name" value="ABC_tran"/>
    <property type="match status" value="1"/>
</dbReference>
<dbReference type="PROSITE" id="PS50893">
    <property type="entry name" value="ABC_TRANSPORTER_2"/>
    <property type="match status" value="1"/>
</dbReference>
<dbReference type="EMBL" id="JANJOU010000002">
    <property type="protein sequence ID" value="MCR0981061.1"/>
    <property type="molecule type" value="Genomic_DNA"/>
</dbReference>
<dbReference type="PANTHER" id="PTHR43297">
    <property type="entry name" value="OLIGOPEPTIDE TRANSPORT ATP-BINDING PROTEIN APPD"/>
    <property type="match status" value="1"/>
</dbReference>
<evidence type="ECO:0000259" key="8">
    <source>
        <dbReference type="PROSITE" id="PS50893"/>
    </source>
</evidence>
<proteinExistence type="inferred from homology"/>
<dbReference type="InterPro" id="IPR003593">
    <property type="entry name" value="AAA+_ATPase"/>
</dbReference>
<dbReference type="Proteomes" id="UP001524642">
    <property type="component" value="Unassembled WGS sequence"/>
</dbReference>
<evidence type="ECO:0000256" key="3">
    <source>
        <dbReference type="ARBA" id="ARBA00022448"/>
    </source>
</evidence>
<dbReference type="SUPFAM" id="SSF52540">
    <property type="entry name" value="P-loop containing nucleoside triphosphate hydrolases"/>
    <property type="match status" value="1"/>
</dbReference>
<evidence type="ECO:0000313" key="10">
    <source>
        <dbReference type="Proteomes" id="UP001524642"/>
    </source>
</evidence>
<dbReference type="PANTHER" id="PTHR43297:SF2">
    <property type="entry name" value="DIPEPTIDE TRANSPORT ATP-BINDING PROTEIN DPPD"/>
    <property type="match status" value="1"/>
</dbReference>
<evidence type="ECO:0000256" key="5">
    <source>
        <dbReference type="ARBA" id="ARBA00022741"/>
    </source>
</evidence>
<dbReference type="NCBIfam" id="TIGR01727">
    <property type="entry name" value="oligo_HPY"/>
    <property type="match status" value="1"/>
</dbReference>
<dbReference type="Gene3D" id="3.40.50.300">
    <property type="entry name" value="P-loop containing nucleotide triphosphate hydrolases"/>
    <property type="match status" value="1"/>
</dbReference>
<evidence type="ECO:0000256" key="1">
    <source>
        <dbReference type="ARBA" id="ARBA00004417"/>
    </source>
</evidence>
<dbReference type="CDD" id="cd03257">
    <property type="entry name" value="ABC_NikE_OppD_transporters"/>
    <property type="match status" value="1"/>
</dbReference>
<evidence type="ECO:0000313" key="9">
    <source>
        <dbReference type="EMBL" id="MCR0981061.1"/>
    </source>
</evidence>
<organism evidence="9 10">
    <name type="scientific">Roseomonas populi</name>
    <dbReference type="NCBI Taxonomy" id="3121582"/>
    <lineage>
        <taxon>Bacteria</taxon>
        <taxon>Pseudomonadati</taxon>
        <taxon>Pseudomonadota</taxon>
        <taxon>Alphaproteobacteria</taxon>
        <taxon>Acetobacterales</taxon>
        <taxon>Roseomonadaceae</taxon>
        <taxon>Roseomonas</taxon>
    </lineage>
</organism>
<keyword evidence="10" id="KW-1185">Reference proteome</keyword>
<keyword evidence="7" id="KW-0472">Membrane</keyword>
<dbReference type="InterPro" id="IPR027417">
    <property type="entry name" value="P-loop_NTPase"/>
</dbReference>
<comment type="subcellular location">
    <subcellularLocation>
        <location evidence="1">Cell inner membrane</location>
        <topology evidence="1">Peripheral membrane protein</topology>
    </subcellularLocation>
</comment>
<dbReference type="InterPro" id="IPR050388">
    <property type="entry name" value="ABC_Ni/Peptide_Import"/>
</dbReference>
<comment type="caution">
    <text evidence="9">The sequence shown here is derived from an EMBL/GenBank/DDBJ whole genome shotgun (WGS) entry which is preliminary data.</text>
</comment>
<keyword evidence="4" id="KW-1003">Cell membrane</keyword>
<keyword evidence="5" id="KW-0547">Nucleotide-binding</keyword>
<evidence type="ECO:0000256" key="6">
    <source>
        <dbReference type="ARBA" id="ARBA00022840"/>
    </source>
</evidence>
<dbReference type="InterPro" id="IPR003439">
    <property type="entry name" value="ABC_transporter-like_ATP-bd"/>
</dbReference>
<dbReference type="GO" id="GO:0005524">
    <property type="term" value="F:ATP binding"/>
    <property type="evidence" value="ECO:0007669"/>
    <property type="project" value="UniProtKB-KW"/>
</dbReference>
<dbReference type="RefSeq" id="WP_257714742.1">
    <property type="nucleotide sequence ID" value="NZ_JANJOU010000002.1"/>
</dbReference>
<evidence type="ECO:0000256" key="4">
    <source>
        <dbReference type="ARBA" id="ARBA00022475"/>
    </source>
</evidence>
<dbReference type="InterPro" id="IPR013563">
    <property type="entry name" value="Oligopep_ABC_C"/>
</dbReference>
<dbReference type="InterPro" id="IPR017871">
    <property type="entry name" value="ABC_transporter-like_CS"/>
</dbReference>